<accession>A0A1M7B233</accession>
<sequence length="181" mass="20831">MLRIVSLFVISLFALGSLAQARTVLPRFAIGTLSASKDAIKGGLNVWSSCKTKDDYEKVLDAVITRTETHEREFYQYFRDRIDKNWPKKKRDEENKRLYRLLETNRRELSKINEKSKFGAPLDVDCKPFPRTKMIIEKNSAFGDHICVRPLTGGACGWTDKRAFKGFYSLGTDSKTWSPNR</sequence>
<evidence type="ECO:0008006" key="4">
    <source>
        <dbReference type="Google" id="ProtNLM"/>
    </source>
</evidence>
<protein>
    <recommendedName>
        <fullName evidence="4">DUF1311 domain-containing protein</fullName>
    </recommendedName>
</protein>
<dbReference type="Proteomes" id="UP000186002">
    <property type="component" value="Unassembled WGS sequence"/>
</dbReference>
<dbReference type="STRING" id="735517.SAMN05444272_0699"/>
<keyword evidence="3" id="KW-1185">Reference proteome</keyword>
<dbReference type="EMBL" id="FRBW01000001">
    <property type="protein sequence ID" value="SHL48709.1"/>
    <property type="molecule type" value="Genomic_DNA"/>
</dbReference>
<feature type="signal peptide" evidence="1">
    <location>
        <begin position="1"/>
        <end position="21"/>
    </location>
</feature>
<dbReference type="OrthoDB" id="9931713at2"/>
<name>A0A1M7B233_9HYPH</name>
<organism evidence="2 3">
    <name type="scientific">Roseibium suaedae</name>
    <dbReference type="NCBI Taxonomy" id="735517"/>
    <lineage>
        <taxon>Bacteria</taxon>
        <taxon>Pseudomonadati</taxon>
        <taxon>Pseudomonadota</taxon>
        <taxon>Alphaproteobacteria</taxon>
        <taxon>Hyphomicrobiales</taxon>
        <taxon>Stappiaceae</taxon>
        <taxon>Roseibium</taxon>
    </lineage>
</organism>
<dbReference type="RefSeq" id="WP_073008856.1">
    <property type="nucleotide sequence ID" value="NZ_FRBW01000001.1"/>
</dbReference>
<dbReference type="AlphaFoldDB" id="A0A1M7B233"/>
<proteinExistence type="predicted"/>
<reference evidence="2 3" key="1">
    <citation type="submission" date="2016-11" db="EMBL/GenBank/DDBJ databases">
        <authorList>
            <person name="Jaros S."/>
            <person name="Januszkiewicz K."/>
            <person name="Wedrychowicz H."/>
        </authorList>
    </citation>
    <scope>NUCLEOTIDE SEQUENCE [LARGE SCALE GENOMIC DNA]</scope>
    <source>
        <strain evidence="2 3">DSM 22153</strain>
    </source>
</reference>
<evidence type="ECO:0000313" key="2">
    <source>
        <dbReference type="EMBL" id="SHL48709.1"/>
    </source>
</evidence>
<feature type="chain" id="PRO_5012726066" description="DUF1311 domain-containing protein" evidence="1">
    <location>
        <begin position="22"/>
        <end position="181"/>
    </location>
</feature>
<evidence type="ECO:0000256" key="1">
    <source>
        <dbReference type="SAM" id="SignalP"/>
    </source>
</evidence>
<gene>
    <name evidence="2" type="ORF">SAMN05444272_0699</name>
</gene>
<keyword evidence="1" id="KW-0732">Signal</keyword>
<evidence type="ECO:0000313" key="3">
    <source>
        <dbReference type="Proteomes" id="UP000186002"/>
    </source>
</evidence>